<protein>
    <submittedName>
        <fullName evidence="1">Uncharacterized protein</fullName>
    </submittedName>
</protein>
<name>A0A8R7PJJ1_TRIUA</name>
<evidence type="ECO:0000313" key="1">
    <source>
        <dbReference type="EnsemblPlants" id="TuG1812G0200004992.01.T01.cds318621"/>
    </source>
</evidence>
<sequence length="49" mass="5422">MIKIICLKDVAQLNNHCTKSRSCSVPDSSLISTSWRRSSTSFSVFQCVG</sequence>
<dbReference type="AlphaFoldDB" id="A0A8R7PJJ1"/>
<dbReference type="EnsemblPlants" id="TuG1812G0200004992.01.T01">
    <property type="protein sequence ID" value="TuG1812G0200004992.01.T01.cds318621"/>
    <property type="gene ID" value="TuG1812G0200004992.01"/>
</dbReference>
<accession>A0A8R7PJJ1</accession>
<evidence type="ECO:0000313" key="2">
    <source>
        <dbReference type="Proteomes" id="UP000015106"/>
    </source>
</evidence>
<reference evidence="1" key="2">
    <citation type="submission" date="2018-03" db="EMBL/GenBank/DDBJ databases">
        <title>The Triticum urartu genome reveals the dynamic nature of wheat genome evolution.</title>
        <authorList>
            <person name="Ling H."/>
            <person name="Ma B."/>
            <person name="Shi X."/>
            <person name="Liu H."/>
            <person name="Dong L."/>
            <person name="Sun H."/>
            <person name="Cao Y."/>
            <person name="Gao Q."/>
            <person name="Zheng S."/>
            <person name="Li Y."/>
            <person name="Yu Y."/>
            <person name="Du H."/>
            <person name="Qi M."/>
            <person name="Li Y."/>
            <person name="Yu H."/>
            <person name="Cui Y."/>
            <person name="Wang N."/>
            <person name="Chen C."/>
            <person name="Wu H."/>
            <person name="Zhao Y."/>
            <person name="Zhang J."/>
            <person name="Li Y."/>
            <person name="Zhou W."/>
            <person name="Zhang B."/>
            <person name="Hu W."/>
            <person name="Eijk M."/>
            <person name="Tang J."/>
            <person name="Witsenboer H."/>
            <person name="Zhao S."/>
            <person name="Li Z."/>
            <person name="Zhang A."/>
            <person name="Wang D."/>
            <person name="Liang C."/>
        </authorList>
    </citation>
    <scope>NUCLEOTIDE SEQUENCE [LARGE SCALE GENOMIC DNA]</scope>
    <source>
        <strain evidence="1">cv. G1812</strain>
    </source>
</reference>
<dbReference type="Gramene" id="TuG1812G0200004992.01.T01">
    <property type="protein sequence ID" value="TuG1812G0200004992.01.T01.cds318621"/>
    <property type="gene ID" value="TuG1812G0200004992.01"/>
</dbReference>
<proteinExistence type="predicted"/>
<reference evidence="2" key="1">
    <citation type="journal article" date="2013" name="Nature">
        <title>Draft genome of the wheat A-genome progenitor Triticum urartu.</title>
        <authorList>
            <person name="Ling H.Q."/>
            <person name="Zhao S."/>
            <person name="Liu D."/>
            <person name="Wang J."/>
            <person name="Sun H."/>
            <person name="Zhang C."/>
            <person name="Fan H."/>
            <person name="Li D."/>
            <person name="Dong L."/>
            <person name="Tao Y."/>
            <person name="Gao C."/>
            <person name="Wu H."/>
            <person name="Li Y."/>
            <person name="Cui Y."/>
            <person name="Guo X."/>
            <person name="Zheng S."/>
            <person name="Wang B."/>
            <person name="Yu K."/>
            <person name="Liang Q."/>
            <person name="Yang W."/>
            <person name="Lou X."/>
            <person name="Chen J."/>
            <person name="Feng M."/>
            <person name="Jian J."/>
            <person name="Zhang X."/>
            <person name="Luo G."/>
            <person name="Jiang Y."/>
            <person name="Liu J."/>
            <person name="Wang Z."/>
            <person name="Sha Y."/>
            <person name="Zhang B."/>
            <person name="Wu H."/>
            <person name="Tang D."/>
            <person name="Shen Q."/>
            <person name="Xue P."/>
            <person name="Zou S."/>
            <person name="Wang X."/>
            <person name="Liu X."/>
            <person name="Wang F."/>
            <person name="Yang Y."/>
            <person name="An X."/>
            <person name="Dong Z."/>
            <person name="Zhang K."/>
            <person name="Zhang X."/>
            <person name="Luo M.C."/>
            <person name="Dvorak J."/>
            <person name="Tong Y."/>
            <person name="Wang J."/>
            <person name="Yang H."/>
            <person name="Li Z."/>
            <person name="Wang D."/>
            <person name="Zhang A."/>
            <person name="Wang J."/>
        </authorList>
    </citation>
    <scope>NUCLEOTIDE SEQUENCE</scope>
    <source>
        <strain evidence="2">cv. G1812</strain>
    </source>
</reference>
<organism evidence="1 2">
    <name type="scientific">Triticum urartu</name>
    <name type="common">Red wild einkorn</name>
    <name type="synonym">Crithodium urartu</name>
    <dbReference type="NCBI Taxonomy" id="4572"/>
    <lineage>
        <taxon>Eukaryota</taxon>
        <taxon>Viridiplantae</taxon>
        <taxon>Streptophyta</taxon>
        <taxon>Embryophyta</taxon>
        <taxon>Tracheophyta</taxon>
        <taxon>Spermatophyta</taxon>
        <taxon>Magnoliopsida</taxon>
        <taxon>Liliopsida</taxon>
        <taxon>Poales</taxon>
        <taxon>Poaceae</taxon>
        <taxon>BOP clade</taxon>
        <taxon>Pooideae</taxon>
        <taxon>Triticodae</taxon>
        <taxon>Triticeae</taxon>
        <taxon>Triticinae</taxon>
        <taxon>Triticum</taxon>
    </lineage>
</organism>
<dbReference type="Proteomes" id="UP000015106">
    <property type="component" value="Chromosome 2"/>
</dbReference>
<keyword evidence="2" id="KW-1185">Reference proteome</keyword>
<reference evidence="1" key="3">
    <citation type="submission" date="2022-06" db="UniProtKB">
        <authorList>
            <consortium name="EnsemblPlants"/>
        </authorList>
    </citation>
    <scope>IDENTIFICATION</scope>
</reference>